<gene>
    <name evidence="2" type="ORF">GCM10010840_25380</name>
</gene>
<comment type="caution">
    <text evidence="2">The sequence shown here is derived from an EMBL/GenBank/DDBJ whole genome shotgun (WGS) entry which is preliminary data.</text>
</comment>
<sequence>MLDAVESREGSQGCTGAPEPIGMDNHRHVIFAQQSPEEQSDDLSLPVLLRKDVQHGSVIVDCSP</sequence>
<dbReference type="Proteomes" id="UP000639973">
    <property type="component" value="Unassembled WGS sequence"/>
</dbReference>
<keyword evidence="3" id="KW-1185">Reference proteome</keyword>
<accession>A0ABQ2GCX0</accession>
<protein>
    <submittedName>
        <fullName evidence="2">Uncharacterized protein</fullName>
    </submittedName>
</protein>
<evidence type="ECO:0000256" key="1">
    <source>
        <dbReference type="SAM" id="MobiDB-lite"/>
    </source>
</evidence>
<evidence type="ECO:0000313" key="3">
    <source>
        <dbReference type="Proteomes" id="UP000639973"/>
    </source>
</evidence>
<organism evidence="2 3">
    <name type="scientific">Deinococcus aerolatus</name>
    <dbReference type="NCBI Taxonomy" id="522487"/>
    <lineage>
        <taxon>Bacteria</taxon>
        <taxon>Thermotogati</taxon>
        <taxon>Deinococcota</taxon>
        <taxon>Deinococci</taxon>
        <taxon>Deinococcales</taxon>
        <taxon>Deinococcaceae</taxon>
        <taxon>Deinococcus</taxon>
    </lineage>
</organism>
<feature type="region of interest" description="Disordered" evidence="1">
    <location>
        <begin position="1"/>
        <end position="24"/>
    </location>
</feature>
<name>A0ABQ2GCX0_9DEIO</name>
<proteinExistence type="predicted"/>
<dbReference type="EMBL" id="BMOL01000012">
    <property type="protein sequence ID" value="GGL86343.1"/>
    <property type="molecule type" value="Genomic_DNA"/>
</dbReference>
<evidence type="ECO:0000313" key="2">
    <source>
        <dbReference type="EMBL" id="GGL86343.1"/>
    </source>
</evidence>
<reference evidence="3" key="1">
    <citation type="journal article" date="2019" name="Int. J. Syst. Evol. Microbiol.">
        <title>The Global Catalogue of Microorganisms (GCM) 10K type strain sequencing project: providing services to taxonomists for standard genome sequencing and annotation.</title>
        <authorList>
            <consortium name="The Broad Institute Genomics Platform"/>
            <consortium name="The Broad Institute Genome Sequencing Center for Infectious Disease"/>
            <person name="Wu L."/>
            <person name="Ma J."/>
        </authorList>
    </citation>
    <scope>NUCLEOTIDE SEQUENCE [LARGE SCALE GENOMIC DNA]</scope>
    <source>
        <strain evidence="3">JCM 15442</strain>
    </source>
</reference>